<evidence type="ECO:0000256" key="1">
    <source>
        <dbReference type="SAM" id="Phobius"/>
    </source>
</evidence>
<proteinExistence type="predicted"/>
<dbReference type="Proteomes" id="UP000262917">
    <property type="component" value="Unassembled WGS sequence"/>
</dbReference>
<keyword evidence="1" id="KW-1133">Transmembrane helix</keyword>
<dbReference type="OrthoDB" id="6024775at2"/>
<gene>
    <name evidence="2" type="ORF">D0Y53_01980</name>
</gene>
<keyword evidence="1" id="KW-0812">Transmembrane</keyword>
<organism evidence="2 3">
    <name type="scientific">Cognatiluteimonas weifangensis</name>
    <dbReference type="NCBI Taxonomy" id="2303539"/>
    <lineage>
        <taxon>Bacteria</taxon>
        <taxon>Pseudomonadati</taxon>
        <taxon>Pseudomonadota</taxon>
        <taxon>Gammaproteobacteria</taxon>
        <taxon>Lysobacterales</taxon>
        <taxon>Lysobacteraceae</taxon>
        <taxon>Cognatiluteimonas</taxon>
    </lineage>
</organism>
<evidence type="ECO:0000313" key="3">
    <source>
        <dbReference type="Proteomes" id="UP000262917"/>
    </source>
</evidence>
<dbReference type="EMBL" id="QVPD01000002">
    <property type="protein sequence ID" value="RFP61854.1"/>
    <property type="molecule type" value="Genomic_DNA"/>
</dbReference>
<reference evidence="2 3" key="1">
    <citation type="submission" date="2018-08" db="EMBL/GenBank/DDBJ databases">
        <title>Lysobacter weifangensis sp. nov., a new member of the family 'Xanthomonadaceae', isolated from soil in a farmland.</title>
        <authorList>
            <person name="Zhao H."/>
        </authorList>
    </citation>
    <scope>NUCLEOTIDE SEQUENCE [LARGE SCALE GENOMIC DNA]</scope>
    <source>
        <strain evidence="2 3">WF-2</strain>
    </source>
</reference>
<name>A0A372DQT8_9GAMM</name>
<sequence>MNIDPRKPEPVDEQEWQVQERALRAERSGAIAGDDPLLERYRQVARALRRPLPAAPPADFARSVALRAAMHASPDTRLEQQLLHVLSALLALSAVAAMALYGSQWLHAFAALLPSMAAGSASAGLAFNWTLALAACLGLSWSLERLRRHPR</sequence>
<feature type="transmembrane region" description="Helical" evidence="1">
    <location>
        <begin position="82"/>
        <end position="101"/>
    </location>
</feature>
<comment type="caution">
    <text evidence="2">The sequence shown here is derived from an EMBL/GenBank/DDBJ whole genome shotgun (WGS) entry which is preliminary data.</text>
</comment>
<feature type="transmembrane region" description="Helical" evidence="1">
    <location>
        <begin position="121"/>
        <end position="143"/>
    </location>
</feature>
<dbReference type="AlphaFoldDB" id="A0A372DQT8"/>
<keyword evidence="1" id="KW-0472">Membrane</keyword>
<protein>
    <submittedName>
        <fullName evidence="2">Uncharacterized protein</fullName>
    </submittedName>
</protein>
<accession>A0A372DQT8</accession>
<keyword evidence="3" id="KW-1185">Reference proteome</keyword>
<dbReference type="RefSeq" id="WP_117201498.1">
    <property type="nucleotide sequence ID" value="NZ_JBHTBK010000044.1"/>
</dbReference>
<evidence type="ECO:0000313" key="2">
    <source>
        <dbReference type="EMBL" id="RFP61854.1"/>
    </source>
</evidence>